<dbReference type="AlphaFoldDB" id="A0A4V3XI83"/>
<evidence type="ECO:0000313" key="2">
    <source>
        <dbReference type="Proteomes" id="UP000308730"/>
    </source>
</evidence>
<dbReference type="EMBL" id="SGPM01000202">
    <property type="protein sequence ID" value="THH28103.1"/>
    <property type="molecule type" value="Genomic_DNA"/>
</dbReference>
<comment type="caution">
    <text evidence="1">The sequence shown here is derived from an EMBL/GenBank/DDBJ whole genome shotgun (WGS) entry which is preliminary data.</text>
</comment>
<organism evidence="1 2">
    <name type="scientific">Antrodiella citrinella</name>
    <dbReference type="NCBI Taxonomy" id="2447956"/>
    <lineage>
        <taxon>Eukaryota</taxon>
        <taxon>Fungi</taxon>
        <taxon>Dikarya</taxon>
        <taxon>Basidiomycota</taxon>
        <taxon>Agaricomycotina</taxon>
        <taxon>Agaricomycetes</taxon>
        <taxon>Polyporales</taxon>
        <taxon>Steccherinaceae</taxon>
        <taxon>Antrodiella</taxon>
    </lineage>
</organism>
<accession>A0A4V3XI83</accession>
<gene>
    <name evidence="1" type="ORF">EUX98_g6083</name>
</gene>
<proteinExistence type="predicted"/>
<protein>
    <submittedName>
        <fullName evidence="1">Uncharacterized protein</fullName>
    </submittedName>
</protein>
<name>A0A4V3XI83_9APHY</name>
<evidence type="ECO:0000313" key="1">
    <source>
        <dbReference type="EMBL" id="THH28103.1"/>
    </source>
</evidence>
<reference evidence="1 2" key="1">
    <citation type="submission" date="2019-02" db="EMBL/GenBank/DDBJ databases">
        <title>Genome sequencing of the rare red list fungi Antrodiella citrinella (Flaviporus citrinellus).</title>
        <authorList>
            <person name="Buettner E."/>
            <person name="Kellner H."/>
        </authorList>
    </citation>
    <scope>NUCLEOTIDE SEQUENCE [LARGE SCALE GENOMIC DNA]</scope>
    <source>
        <strain evidence="1 2">DSM 108506</strain>
    </source>
</reference>
<dbReference type="Proteomes" id="UP000308730">
    <property type="component" value="Unassembled WGS sequence"/>
</dbReference>
<keyword evidence="2" id="KW-1185">Reference proteome</keyword>
<dbReference type="OrthoDB" id="2662268at2759"/>
<sequence>MASGYQPARGSVMPSFTKLVHVPQKQWIPNSASEDGDSLAPFASIPFVFINPAVKGPGKVSPGVPLAYITAQSENANLGNIMVDVGEKVFNDAYRAYLRVLWPGYEHVEFVTSIPLKTVTGRINRGQVAQFVVKTMTQYFVRLQTQHCLPTQKVWAVAPVGRWRVEDLVLVALHLVHGNTFQAEFKVNTE</sequence>